<keyword evidence="5" id="KW-0805">Transcription regulation</keyword>
<sequence length="1088" mass="118809">MKYTNLPSSVSSKFSRKIIRSVNKRNAENLRRFEDSDPNELSSDSGLGLDHQLEVQLATRDGLPYSTNNSVNSTNGVGLVGCGGKSWCADEPDVKRKRFNYQFDTDDVNDEFCFPNFVRGKSGNDSGIYSREKIGMPGRGRGVTGTPVTLSTPLNGSSRDGKSQLLIVCQPEQQHRARYQTEGSRGAVKDRTGNGFPVVKLAGYNKPTTLQIFIGTDVGRVTPHMFYQACRVSGKNSTPCVERKVDGTVVIEVDLDPSKDMVITCDCVGILKERNVDVEHRFPDQTGTRNKKKSTRCRMVFRTTIANNDGSTEVLQVCSHPIVCTQPPGVPEICKKSLTSCPATGGAELFILGKNFLKDTKVIFQQTDLHPPWEETVSPDKEFLQQTHLICVIPPYRSVDIMDPVTVKIFVTSSGKASDPHTFVYLPAGSPIVPSLADSSPCSSYLSSPLSQAFVNGNRVFAKASNIPSILPSSAPLMKSSTMKPSYFDAIKKDVHSVPLMWPPPTKPEATEEEEKMMPPPPALIPITRRPSVTLMMSESEAELKTEIIDEVSQHSVEHDQSSLSPSDMQGVDLSMKTPLLRHLVDIPPVTIGSLGVDKYFPKSDPPKSSYAVYDSDQQRQFLEEDLLRPSPAKIQALEFSVNAPGMAPFTRGQCSQNTTVIHSAVAMNQSPQTDFEGNASGRSENFAGENETPITESPVGGFDGYPRVRMSNLPPNYDPSNAYEPRSNVMRVYDSEPPPMVLSNDCSIDSAISSVVKQAVREMESEFYCQATTPATSSMTQVTSNSTGLNSLVCPDLIAPTAQTRNLDDFVNSAADTHISPKSEPFMPTASVSQQTMSVEGDRSGDSFNARYQSAAHNLLPPQSNELSSAGSGVKEPQSLANDAGITESRSNAFDGLVTSQILTKSDKMDDTSSSAENCLNTLLTGPNTSPMSQSNGFRGTTIETKTTLGQPETQPTQLQPTQQQQQQASLPQAQSAPRPQSPVQNKDVSYSTKQEVESEMTSRIKSLSMPLAIKEMSESSQKMGEMFVPVGPAPPITGMVPQEMVKMTDNDLISYINPSCFDQAGAKPNWTGSERVYFFREKHWVE</sequence>
<evidence type="ECO:0000313" key="11">
    <source>
        <dbReference type="EMBL" id="KAK6632368.1"/>
    </source>
</evidence>
<evidence type="ECO:0000256" key="3">
    <source>
        <dbReference type="ARBA" id="ARBA00022490"/>
    </source>
</evidence>
<dbReference type="PRINTS" id="PR01789">
    <property type="entry name" value="NUCFACTORATC"/>
</dbReference>
<dbReference type="Pfam" id="PF00554">
    <property type="entry name" value="RHD_DNA_bind"/>
    <property type="match status" value="1"/>
</dbReference>
<evidence type="ECO:0000256" key="9">
    <source>
        <dbReference type="SAM" id="MobiDB-lite"/>
    </source>
</evidence>
<keyword evidence="4" id="KW-0597">Phosphoprotein</keyword>
<dbReference type="InterPro" id="IPR013783">
    <property type="entry name" value="Ig-like_fold"/>
</dbReference>
<evidence type="ECO:0000256" key="1">
    <source>
        <dbReference type="ARBA" id="ARBA00004123"/>
    </source>
</evidence>
<comment type="caution">
    <text evidence="11">The sequence shown here is derived from an EMBL/GenBank/DDBJ whole genome shotgun (WGS) entry which is preliminary data.</text>
</comment>
<dbReference type="SUPFAM" id="SSF81296">
    <property type="entry name" value="E set domains"/>
    <property type="match status" value="1"/>
</dbReference>
<dbReference type="InterPro" id="IPR008967">
    <property type="entry name" value="p53-like_TF_DNA-bd_sf"/>
</dbReference>
<accession>A0ABR1B2F0</accession>
<feature type="region of interest" description="Disordered" evidence="9">
    <location>
        <begin position="499"/>
        <end position="525"/>
    </location>
</feature>
<keyword evidence="12" id="KW-1185">Reference proteome</keyword>
<keyword evidence="6" id="KW-0238">DNA-binding</keyword>
<feature type="compositionally biased region" description="Polar residues" evidence="9">
    <location>
        <begin position="862"/>
        <end position="872"/>
    </location>
</feature>
<dbReference type="InterPro" id="IPR037059">
    <property type="entry name" value="RHD_DNA_bind_dom_sf"/>
</dbReference>
<keyword evidence="3" id="KW-0963">Cytoplasm</keyword>
<evidence type="ECO:0000256" key="6">
    <source>
        <dbReference type="ARBA" id="ARBA00023125"/>
    </source>
</evidence>
<evidence type="ECO:0000259" key="10">
    <source>
        <dbReference type="PROSITE" id="PS50254"/>
    </source>
</evidence>
<dbReference type="Gene3D" id="2.60.40.10">
    <property type="entry name" value="Immunoglobulins"/>
    <property type="match status" value="1"/>
</dbReference>
<keyword evidence="8" id="KW-0539">Nucleus</keyword>
<proteinExistence type="predicted"/>
<dbReference type="PANTHER" id="PTHR12533">
    <property type="entry name" value="NFAT"/>
    <property type="match status" value="1"/>
</dbReference>
<dbReference type="EMBL" id="JAWJWF010000005">
    <property type="protein sequence ID" value="KAK6632368.1"/>
    <property type="molecule type" value="Genomic_DNA"/>
</dbReference>
<dbReference type="Proteomes" id="UP001359485">
    <property type="component" value="Unassembled WGS sequence"/>
</dbReference>
<feature type="compositionally biased region" description="Low complexity" evidence="9">
    <location>
        <begin position="948"/>
        <end position="986"/>
    </location>
</feature>
<evidence type="ECO:0000256" key="2">
    <source>
        <dbReference type="ARBA" id="ARBA00004496"/>
    </source>
</evidence>
<evidence type="ECO:0000256" key="5">
    <source>
        <dbReference type="ARBA" id="ARBA00023015"/>
    </source>
</evidence>
<dbReference type="PROSITE" id="PS50254">
    <property type="entry name" value="REL_2"/>
    <property type="match status" value="1"/>
</dbReference>
<dbReference type="Gene3D" id="2.60.40.340">
    <property type="entry name" value="Rel homology domain (RHD), DNA-binding domain"/>
    <property type="match status" value="1"/>
</dbReference>
<evidence type="ECO:0000256" key="8">
    <source>
        <dbReference type="ARBA" id="ARBA00023242"/>
    </source>
</evidence>
<dbReference type="InterPro" id="IPR002909">
    <property type="entry name" value="IPT_dom"/>
</dbReference>
<evidence type="ECO:0000256" key="7">
    <source>
        <dbReference type="ARBA" id="ARBA00023163"/>
    </source>
</evidence>
<dbReference type="InterPro" id="IPR032397">
    <property type="entry name" value="RHD_dimer"/>
</dbReference>
<feature type="compositionally biased region" description="Polar residues" evidence="9">
    <location>
        <begin position="917"/>
        <end position="947"/>
    </location>
</feature>
<comment type="subcellular location">
    <subcellularLocation>
        <location evidence="2">Cytoplasm</location>
    </subcellularLocation>
    <subcellularLocation>
        <location evidence="1">Nucleus</location>
    </subcellularLocation>
</comment>
<reference evidence="11 12" key="1">
    <citation type="submission" date="2023-09" db="EMBL/GenBank/DDBJ databases">
        <title>Genomes of two closely related lineages of the louse Polyplax serrata with different host specificities.</title>
        <authorList>
            <person name="Martinu J."/>
            <person name="Tarabai H."/>
            <person name="Stefka J."/>
            <person name="Hypsa V."/>
        </authorList>
    </citation>
    <scope>NUCLEOTIDE SEQUENCE [LARGE SCALE GENOMIC DNA]</scope>
    <source>
        <strain evidence="11">98ZLc_SE</strain>
    </source>
</reference>
<dbReference type="InterPro" id="IPR008366">
    <property type="entry name" value="NFAT"/>
</dbReference>
<feature type="domain" description="RHD" evidence="10">
    <location>
        <begin position="164"/>
        <end position="329"/>
    </location>
</feature>
<dbReference type="PANTHER" id="PTHR12533:SF7">
    <property type="entry name" value="NFAT NUCLEAR FACTOR, ISOFORM B"/>
    <property type="match status" value="1"/>
</dbReference>
<dbReference type="SUPFAM" id="SSF49417">
    <property type="entry name" value="p53-like transcription factors"/>
    <property type="match status" value="1"/>
</dbReference>
<dbReference type="InterPro" id="IPR014756">
    <property type="entry name" value="Ig_E-set"/>
</dbReference>
<name>A0ABR1B2F0_POLSC</name>
<evidence type="ECO:0000313" key="12">
    <source>
        <dbReference type="Proteomes" id="UP001359485"/>
    </source>
</evidence>
<dbReference type="InterPro" id="IPR011539">
    <property type="entry name" value="RHD_DNA_bind_dom"/>
</dbReference>
<keyword evidence="7" id="KW-0804">Transcription</keyword>
<gene>
    <name evidence="11" type="ORF">RUM44_007410</name>
</gene>
<protein>
    <recommendedName>
        <fullName evidence="10">RHD domain-containing protein</fullName>
    </recommendedName>
</protein>
<dbReference type="SMART" id="SM00429">
    <property type="entry name" value="IPT"/>
    <property type="match status" value="1"/>
</dbReference>
<evidence type="ECO:0000256" key="4">
    <source>
        <dbReference type="ARBA" id="ARBA00022553"/>
    </source>
</evidence>
<organism evidence="11 12">
    <name type="scientific">Polyplax serrata</name>
    <name type="common">Common mouse louse</name>
    <dbReference type="NCBI Taxonomy" id="468196"/>
    <lineage>
        <taxon>Eukaryota</taxon>
        <taxon>Metazoa</taxon>
        <taxon>Ecdysozoa</taxon>
        <taxon>Arthropoda</taxon>
        <taxon>Hexapoda</taxon>
        <taxon>Insecta</taxon>
        <taxon>Pterygota</taxon>
        <taxon>Neoptera</taxon>
        <taxon>Paraneoptera</taxon>
        <taxon>Psocodea</taxon>
        <taxon>Troctomorpha</taxon>
        <taxon>Phthiraptera</taxon>
        <taxon>Anoplura</taxon>
        <taxon>Polyplacidae</taxon>
        <taxon>Polyplax</taxon>
    </lineage>
</organism>
<feature type="region of interest" description="Disordered" evidence="9">
    <location>
        <begin position="862"/>
        <end position="888"/>
    </location>
</feature>
<dbReference type="Pfam" id="PF16179">
    <property type="entry name" value="RHD_dimer"/>
    <property type="match status" value="1"/>
</dbReference>
<feature type="region of interest" description="Disordered" evidence="9">
    <location>
        <begin position="907"/>
        <end position="1005"/>
    </location>
</feature>